<sequence length="250" mass="29542">MSSGDPKPSLEWIEIGSKRFKVQRQYRSCTVSSHITSRQPMQRQSKRKIVIIMVKDMERMKSFHVSISRDDGPSQPTRIHKTCQGPWTANVERFSMCEEPNRPLYWRWFFRTSHYNPQKPTELQLLTGNKTGRDVPYDDSLWMKISFAVWSNNQWKENSFVMYFQDKACSNIRDNLFPDFYRKVYKKTDTTGVCTISPGAYEVNNVPINWKYPKVPVMPYGLYRQRITAGKKDKLYECLVVQVRIMPKIV</sequence>
<dbReference type="AlphaFoldDB" id="A0A9C6XRC7"/>
<evidence type="ECO:0000313" key="2">
    <source>
        <dbReference type="RefSeq" id="XP_052128218.1"/>
    </source>
</evidence>
<dbReference type="KEGG" id="foc:127748621"/>
<reference evidence="2" key="1">
    <citation type="submission" date="2025-08" db="UniProtKB">
        <authorList>
            <consortium name="RefSeq"/>
        </authorList>
    </citation>
    <scope>IDENTIFICATION</scope>
    <source>
        <tissue evidence="2">Whole organism</tissue>
    </source>
</reference>
<organism evidence="1 2">
    <name type="scientific">Frankliniella occidentalis</name>
    <name type="common">Western flower thrips</name>
    <name type="synonym">Euthrips occidentalis</name>
    <dbReference type="NCBI Taxonomy" id="133901"/>
    <lineage>
        <taxon>Eukaryota</taxon>
        <taxon>Metazoa</taxon>
        <taxon>Ecdysozoa</taxon>
        <taxon>Arthropoda</taxon>
        <taxon>Hexapoda</taxon>
        <taxon>Insecta</taxon>
        <taxon>Pterygota</taxon>
        <taxon>Neoptera</taxon>
        <taxon>Paraneoptera</taxon>
        <taxon>Thysanoptera</taxon>
        <taxon>Terebrantia</taxon>
        <taxon>Thripoidea</taxon>
        <taxon>Thripidae</taxon>
        <taxon>Frankliniella</taxon>
    </lineage>
</organism>
<keyword evidence="1" id="KW-1185">Reference proteome</keyword>
<dbReference type="GeneID" id="127748621"/>
<protein>
    <submittedName>
        <fullName evidence="2">Uncharacterized protein LOC127748621 isoform X1</fullName>
    </submittedName>
</protein>
<evidence type="ECO:0000313" key="1">
    <source>
        <dbReference type="Proteomes" id="UP000504606"/>
    </source>
</evidence>
<gene>
    <name evidence="2" type="primary">LOC127748621</name>
</gene>
<accession>A0A9C6XRC7</accession>
<proteinExistence type="predicted"/>
<dbReference type="RefSeq" id="XP_052128218.1">
    <property type="nucleotide sequence ID" value="XM_052272258.1"/>
</dbReference>
<name>A0A9C6XRC7_FRAOC</name>
<dbReference type="Proteomes" id="UP000504606">
    <property type="component" value="Unplaced"/>
</dbReference>